<keyword evidence="5" id="KW-0004">4Fe-4S</keyword>
<evidence type="ECO:0000256" key="2">
    <source>
        <dbReference type="ARBA" id="ARBA00006521"/>
    </source>
</evidence>
<keyword evidence="9" id="KW-0408">Iron</keyword>
<keyword evidence="7" id="KW-0227">DNA damage</keyword>
<evidence type="ECO:0000256" key="6">
    <source>
        <dbReference type="ARBA" id="ARBA00022723"/>
    </source>
</evidence>
<keyword evidence="14" id="KW-1185">Reference proteome</keyword>
<dbReference type="EMBL" id="JAANNP010000013">
    <property type="protein sequence ID" value="NHC14955.1"/>
    <property type="molecule type" value="Genomic_DNA"/>
</dbReference>
<comment type="caution">
    <text evidence="13">The sequence shown here is derived from an EMBL/GenBank/DDBJ whole genome shotgun (WGS) entry which is preliminary data.</text>
</comment>
<evidence type="ECO:0000313" key="13">
    <source>
        <dbReference type="EMBL" id="NHC14955.1"/>
    </source>
</evidence>
<dbReference type="SUPFAM" id="SSF52141">
    <property type="entry name" value="Uracil-DNA glycosylase-like"/>
    <property type="match status" value="1"/>
</dbReference>
<comment type="similarity">
    <text evidence="2">Belongs to the uracil-DNA glycosylase (UDG) superfamily. Type 4 (UDGa) family.</text>
</comment>
<keyword evidence="10" id="KW-0411">Iron-sulfur</keyword>
<organism evidence="13 14">
    <name type="scientific">Motilibacter deserti</name>
    <dbReference type="NCBI Taxonomy" id="2714956"/>
    <lineage>
        <taxon>Bacteria</taxon>
        <taxon>Bacillati</taxon>
        <taxon>Actinomycetota</taxon>
        <taxon>Actinomycetes</taxon>
        <taxon>Motilibacterales</taxon>
        <taxon>Motilibacteraceae</taxon>
        <taxon>Motilibacter</taxon>
    </lineage>
</organism>
<dbReference type="Gene3D" id="3.40.470.10">
    <property type="entry name" value="Uracil-DNA glycosylase-like domain"/>
    <property type="match status" value="1"/>
</dbReference>
<evidence type="ECO:0000256" key="4">
    <source>
        <dbReference type="ARBA" id="ARBA00019403"/>
    </source>
</evidence>
<evidence type="ECO:0000256" key="11">
    <source>
        <dbReference type="ARBA" id="ARBA00023204"/>
    </source>
</evidence>
<feature type="domain" description="Uracil-DNA glycosylase-like" evidence="12">
    <location>
        <begin position="41"/>
        <end position="190"/>
    </location>
</feature>
<dbReference type="InterPro" id="IPR051536">
    <property type="entry name" value="UDG_Type-4/5"/>
</dbReference>
<evidence type="ECO:0000256" key="3">
    <source>
        <dbReference type="ARBA" id="ARBA00012030"/>
    </source>
</evidence>
<keyword evidence="6" id="KW-0479">Metal-binding</keyword>
<dbReference type="PANTHER" id="PTHR33693:SF1">
    <property type="entry name" value="TYPE-4 URACIL-DNA GLYCOSYLASE"/>
    <property type="match status" value="1"/>
</dbReference>
<dbReference type="EC" id="3.2.2.27" evidence="3"/>
<dbReference type="SMART" id="SM00987">
    <property type="entry name" value="UreE_C"/>
    <property type="match status" value="1"/>
</dbReference>
<dbReference type="InterPro" id="IPR005273">
    <property type="entry name" value="Ura-DNA_glyco_family4"/>
</dbReference>
<sequence length="203" mass="21594">MTVLDPAGCAPAQPDWRSLAVTVRGCVACAELVETRTNVVPGVRPDSADVLLVGEAPGAQEDESGVPFVGKAGQLLDGLLEEAGLPRDRVAVANVLKCRPPKNRKPTRGEVARCRPWLARQIELADPVLIVTLGGTAAEWVLKPGVRIGELRFADVHYAGRRVLCTYHPSAAIRFGPKGQPMAALREDLARAAALAAELRAAR</sequence>
<dbReference type="InterPro" id="IPR005122">
    <property type="entry name" value="Uracil-DNA_glycosylase-like"/>
</dbReference>
<evidence type="ECO:0000256" key="10">
    <source>
        <dbReference type="ARBA" id="ARBA00023014"/>
    </source>
</evidence>
<dbReference type="SMART" id="SM00986">
    <property type="entry name" value="UDG"/>
    <property type="match status" value="1"/>
</dbReference>
<gene>
    <name evidence="13" type="ORF">G9H71_14295</name>
</gene>
<reference evidence="13 14" key="1">
    <citation type="submission" date="2020-03" db="EMBL/GenBank/DDBJ databases">
        <title>Two novel Motilibacter sp.</title>
        <authorList>
            <person name="Liu S."/>
        </authorList>
    </citation>
    <scope>NUCLEOTIDE SEQUENCE [LARGE SCALE GENOMIC DNA]</scope>
    <source>
        <strain evidence="13 14">E257</strain>
    </source>
</reference>
<keyword evidence="8" id="KW-0378">Hydrolase</keyword>
<accession>A0ABX0GZ22</accession>
<dbReference type="PANTHER" id="PTHR33693">
    <property type="entry name" value="TYPE-5 URACIL-DNA GLYCOSYLASE"/>
    <property type="match status" value="1"/>
</dbReference>
<dbReference type="Proteomes" id="UP000800981">
    <property type="component" value="Unassembled WGS sequence"/>
</dbReference>
<dbReference type="NCBIfam" id="TIGR00758">
    <property type="entry name" value="UDG_fam4"/>
    <property type="match status" value="1"/>
</dbReference>
<dbReference type="CDD" id="cd10030">
    <property type="entry name" value="UDG-F4_TTUDGA_SPO1dp_like"/>
    <property type="match status" value="1"/>
</dbReference>
<evidence type="ECO:0000313" key="14">
    <source>
        <dbReference type="Proteomes" id="UP000800981"/>
    </source>
</evidence>
<dbReference type="RefSeq" id="WP_166282971.1">
    <property type="nucleotide sequence ID" value="NZ_JAANNP010000013.1"/>
</dbReference>
<evidence type="ECO:0000256" key="5">
    <source>
        <dbReference type="ARBA" id="ARBA00022485"/>
    </source>
</evidence>
<evidence type="ECO:0000259" key="12">
    <source>
        <dbReference type="SMART" id="SM00986"/>
    </source>
</evidence>
<name>A0ABX0GZ22_9ACTN</name>
<evidence type="ECO:0000256" key="1">
    <source>
        <dbReference type="ARBA" id="ARBA00001400"/>
    </source>
</evidence>
<proteinExistence type="inferred from homology"/>
<evidence type="ECO:0000256" key="9">
    <source>
        <dbReference type="ARBA" id="ARBA00023004"/>
    </source>
</evidence>
<dbReference type="Pfam" id="PF03167">
    <property type="entry name" value="UDG"/>
    <property type="match status" value="1"/>
</dbReference>
<evidence type="ECO:0000256" key="8">
    <source>
        <dbReference type="ARBA" id="ARBA00022801"/>
    </source>
</evidence>
<comment type="catalytic activity">
    <reaction evidence="1">
        <text>Hydrolyzes single-stranded DNA or mismatched double-stranded DNA and polynucleotides, releasing free uracil.</text>
        <dbReference type="EC" id="3.2.2.27"/>
    </reaction>
</comment>
<evidence type="ECO:0000256" key="7">
    <source>
        <dbReference type="ARBA" id="ARBA00022763"/>
    </source>
</evidence>
<protein>
    <recommendedName>
        <fullName evidence="4">Type-4 uracil-DNA glycosylase</fullName>
        <ecNumber evidence="3">3.2.2.27</ecNumber>
    </recommendedName>
</protein>
<dbReference type="InterPro" id="IPR036895">
    <property type="entry name" value="Uracil-DNA_glycosylase-like_sf"/>
</dbReference>
<keyword evidence="11" id="KW-0234">DNA repair</keyword>